<keyword evidence="2" id="KW-1185">Reference proteome</keyword>
<evidence type="ECO:0000313" key="2">
    <source>
        <dbReference type="Proteomes" id="UP001295794"/>
    </source>
</evidence>
<sequence length="87" mass="9642">MCGPQLAAMLGLGSIIGFQGRMRVKKLPRPCSIACDTAPHPKKTHKPTITITLLVLVKRFNRAAQTRLNETTFPFPMISRTHCPSLK</sequence>
<protein>
    <submittedName>
        <fullName evidence="1">Uncharacterized protein</fullName>
    </submittedName>
</protein>
<dbReference type="EMBL" id="CAVNYO010000051">
    <property type="protein sequence ID" value="CAK5264287.1"/>
    <property type="molecule type" value="Genomic_DNA"/>
</dbReference>
<comment type="caution">
    <text evidence="1">The sequence shown here is derived from an EMBL/GenBank/DDBJ whole genome shotgun (WGS) entry which is preliminary data.</text>
</comment>
<dbReference type="Proteomes" id="UP001295794">
    <property type="component" value="Unassembled WGS sequence"/>
</dbReference>
<dbReference type="AlphaFoldDB" id="A0AAD2GY16"/>
<evidence type="ECO:0000313" key="1">
    <source>
        <dbReference type="EMBL" id="CAK5264287.1"/>
    </source>
</evidence>
<proteinExistence type="predicted"/>
<feature type="non-terminal residue" evidence="1">
    <location>
        <position position="1"/>
    </location>
</feature>
<gene>
    <name evidence="1" type="ORF">MYCIT1_LOCUS4318</name>
</gene>
<reference evidence="1" key="1">
    <citation type="submission" date="2023-11" db="EMBL/GenBank/DDBJ databases">
        <authorList>
            <person name="De Vega J J."/>
            <person name="De Vega J J."/>
        </authorList>
    </citation>
    <scope>NUCLEOTIDE SEQUENCE</scope>
</reference>
<accession>A0AAD2GY16</accession>
<organism evidence="1 2">
    <name type="scientific">Mycena citricolor</name>
    <dbReference type="NCBI Taxonomy" id="2018698"/>
    <lineage>
        <taxon>Eukaryota</taxon>
        <taxon>Fungi</taxon>
        <taxon>Dikarya</taxon>
        <taxon>Basidiomycota</taxon>
        <taxon>Agaricomycotina</taxon>
        <taxon>Agaricomycetes</taxon>
        <taxon>Agaricomycetidae</taxon>
        <taxon>Agaricales</taxon>
        <taxon>Marasmiineae</taxon>
        <taxon>Mycenaceae</taxon>
        <taxon>Mycena</taxon>
    </lineage>
</organism>
<name>A0AAD2GY16_9AGAR</name>